<evidence type="ECO:0000256" key="1">
    <source>
        <dbReference type="SAM" id="MobiDB-lite"/>
    </source>
</evidence>
<protein>
    <submittedName>
        <fullName evidence="2">6067_t:CDS:1</fullName>
    </submittedName>
</protein>
<organism evidence="2 3">
    <name type="scientific">Racocetra fulgida</name>
    <dbReference type="NCBI Taxonomy" id="60492"/>
    <lineage>
        <taxon>Eukaryota</taxon>
        <taxon>Fungi</taxon>
        <taxon>Fungi incertae sedis</taxon>
        <taxon>Mucoromycota</taxon>
        <taxon>Glomeromycotina</taxon>
        <taxon>Glomeromycetes</taxon>
        <taxon>Diversisporales</taxon>
        <taxon>Gigasporaceae</taxon>
        <taxon>Racocetra</taxon>
    </lineage>
</organism>
<comment type="caution">
    <text evidence="2">The sequence shown here is derived from an EMBL/GenBank/DDBJ whole genome shotgun (WGS) entry which is preliminary data.</text>
</comment>
<dbReference type="OrthoDB" id="2444743at2759"/>
<feature type="compositionally biased region" description="Acidic residues" evidence="1">
    <location>
        <begin position="205"/>
        <end position="216"/>
    </location>
</feature>
<evidence type="ECO:0000313" key="3">
    <source>
        <dbReference type="Proteomes" id="UP000789396"/>
    </source>
</evidence>
<evidence type="ECO:0000313" key="2">
    <source>
        <dbReference type="EMBL" id="CAG8756907.1"/>
    </source>
</evidence>
<keyword evidence="3" id="KW-1185">Reference proteome</keyword>
<dbReference type="Proteomes" id="UP000789396">
    <property type="component" value="Unassembled WGS sequence"/>
</dbReference>
<dbReference type="AlphaFoldDB" id="A0A9N9J0Y2"/>
<feature type="region of interest" description="Disordered" evidence="1">
    <location>
        <begin position="205"/>
        <end position="243"/>
    </location>
</feature>
<feature type="compositionally biased region" description="Polar residues" evidence="1">
    <location>
        <begin position="1"/>
        <end position="14"/>
    </location>
</feature>
<feature type="compositionally biased region" description="Low complexity" evidence="1">
    <location>
        <begin position="24"/>
        <end position="36"/>
    </location>
</feature>
<gene>
    <name evidence="2" type="ORF">RFULGI_LOCUS14016</name>
</gene>
<sequence>MDSQDSSSSLQRNMYTDESDSENNNDTSSITNTTTSTKKKTNKSKTSFVWKYFDVIGDKDICKVIVKKKDEDKKCGSEYIHDGSISNMIAHLRSSHNIVDSKKLKSKTQIPKDRQTTLSALIRLNIPYKGDKLKEINRARFRRMMAKIDPKFHPPSDRVVKNEIALCYLKKIEILWQKAQMKVMERDNLPLPSLVNTEFYFEEEEAGEVNDGDTDSELSNINPTSKPLHPNLTLNEDNFDEEY</sequence>
<accession>A0A9N9J0Y2</accession>
<reference evidence="2" key="1">
    <citation type="submission" date="2021-06" db="EMBL/GenBank/DDBJ databases">
        <authorList>
            <person name="Kallberg Y."/>
            <person name="Tangrot J."/>
            <person name="Rosling A."/>
        </authorList>
    </citation>
    <scope>NUCLEOTIDE SEQUENCE</scope>
    <source>
        <strain evidence="2">IN212</strain>
    </source>
</reference>
<proteinExistence type="predicted"/>
<dbReference type="SMART" id="SM00614">
    <property type="entry name" value="ZnF_BED"/>
    <property type="match status" value="1"/>
</dbReference>
<feature type="non-terminal residue" evidence="2">
    <location>
        <position position="243"/>
    </location>
</feature>
<feature type="region of interest" description="Disordered" evidence="1">
    <location>
        <begin position="1"/>
        <end position="39"/>
    </location>
</feature>
<name>A0A9N9J0Y2_9GLOM</name>
<dbReference type="EMBL" id="CAJVPZ010039157">
    <property type="protein sequence ID" value="CAG8756907.1"/>
    <property type="molecule type" value="Genomic_DNA"/>
</dbReference>